<dbReference type="EMBL" id="JACHIT010000003">
    <property type="protein sequence ID" value="MBB5918971.1"/>
    <property type="molecule type" value="Genomic_DNA"/>
</dbReference>
<evidence type="ECO:0000313" key="2">
    <source>
        <dbReference type="EMBL" id="MBB5918971.1"/>
    </source>
</evidence>
<keyword evidence="3" id="KW-1185">Reference proteome</keyword>
<accession>A0A7W9PMN0</accession>
<sequence length="83" mass="9421">KDAQALSRDEAMLHHLERDLDPVEREAARRDKLTPEQRAAEERAPRKARQRWTPTHDPDTSLGPRPPGPYYGPDHGPDHGPSL</sequence>
<feature type="non-terminal residue" evidence="2">
    <location>
        <position position="1"/>
    </location>
</feature>
<dbReference type="RefSeq" id="WP_184782403.1">
    <property type="nucleotide sequence ID" value="NZ_JACHIT010000003.1"/>
</dbReference>
<feature type="region of interest" description="Disordered" evidence="1">
    <location>
        <begin position="1"/>
        <end position="83"/>
    </location>
</feature>
<dbReference type="AlphaFoldDB" id="A0A7W9PMN0"/>
<name>A0A7W9PMN0_9NOCA</name>
<dbReference type="Proteomes" id="UP000540412">
    <property type="component" value="Unassembled WGS sequence"/>
</dbReference>
<evidence type="ECO:0000256" key="1">
    <source>
        <dbReference type="SAM" id="MobiDB-lite"/>
    </source>
</evidence>
<organism evidence="2 3">
    <name type="scientific">Nocardia transvalensis</name>
    <dbReference type="NCBI Taxonomy" id="37333"/>
    <lineage>
        <taxon>Bacteria</taxon>
        <taxon>Bacillati</taxon>
        <taxon>Actinomycetota</taxon>
        <taxon>Actinomycetes</taxon>
        <taxon>Mycobacteriales</taxon>
        <taxon>Nocardiaceae</taxon>
        <taxon>Nocardia</taxon>
    </lineage>
</organism>
<gene>
    <name evidence="2" type="ORF">BJY24_007904</name>
</gene>
<feature type="compositionally biased region" description="Low complexity" evidence="1">
    <location>
        <begin position="71"/>
        <end position="83"/>
    </location>
</feature>
<proteinExistence type="predicted"/>
<protein>
    <submittedName>
        <fullName evidence="2">Uncharacterized protein</fullName>
    </submittedName>
</protein>
<comment type="caution">
    <text evidence="2">The sequence shown here is derived from an EMBL/GenBank/DDBJ whole genome shotgun (WGS) entry which is preliminary data.</text>
</comment>
<reference evidence="2 3" key="1">
    <citation type="submission" date="2020-08" db="EMBL/GenBank/DDBJ databases">
        <title>Sequencing the genomes of 1000 actinobacteria strains.</title>
        <authorList>
            <person name="Klenk H.-P."/>
        </authorList>
    </citation>
    <scope>NUCLEOTIDE SEQUENCE [LARGE SCALE GENOMIC DNA]</scope>
    <source>
        <strain evidence="2 3">DSM 43582</strain>
    </source>
</reference>
<evidence type="ECO:0000313" key="3">
    <source>
        <dbReference type="Proteomes" id="UP000540412"/>
    </source>
</evidence>
<feature type="compositionally biased region" description="Basic and acidic residues" evidence="1">
    <location>
        <begin position="1"/>
        <end position="45"/>
    </location>
</feature>